<keyword evidence="1 7" id="KW-0645">Protease</keyword>
<feature type="domain" description="Peptidase S1" evidence="6">
    <location>
        <begin position="103"/>
        <end position="336"/>
    </location>
</feature>
<feature type="non-terminal residue" evidence="7">
    <location>
        <position position="573"/>
    </location>
</feature>
<dbReference type="SUPFAM" id="SSF50494">
    <property type="entry name" value="Trypsin-like serine proteases"/>
    <property type="match status" value="1"/>
</dbReference>
<evidence type="ECO:0000313" key="8">
    <source>
        <dbReference type="Proteomes" id="UP000536092"/>
    </source>
</evidence>
<keyword evidence="4" id="KW-1015">Disulfide bond</keyword>
<dbReference type="PROSITE" id="PS00135">
    <property type="entry name" value="TRYPSIN_SER"/>
    <property type="match status" value="1"/>
</dbReference>
<reference evidence="7 8" key="1">
    <citation type="submission" date="2019-09" db="EMBL/GenBank/DDBJ databases">
        <title>Bird 10,000 Genomes (B10K) Project - Family phase.</title>
        <authorList>
            <person name="Zhang G."/>
        </authorList>
    </citation>
    <scope>NUCLEOTIDE SEQUENCE [LARGE SCALE GENOMIC DNA]</scope>
    <source>
        <strain evidence="7">B10K-DU-002-20</strain>
        <tissue evidence="7">Muscle</tissue>
    </source>
</reference>
<dbReference type="PANTHER" id="PTHR24252">
    <property type="entry name" value="ACROSIN-RELATED"/>
    <property type="match status" value="1"/>
</dbReference>
<evidence type="ECO:0000256" key="5">
    <source>
        <dbReference type="ARBA" id="ARBA00024195"/>
    </source>
</evidence>
<feature type="non-terminal residue" evidence="7">
    <location>
        <position position="1"/>
    </location>
</feature>
<dbReference type="EMBL" id="VXBV01006059">
    <property type="protein sequence ID" value="NXO98183.1"/>
    <property type="molecule type" value="Genomic_DNA"/>
</dbReference>
<dbReference type="SMART" id="SM00020">
    <property type="entry name" value="Tryp_SPc"/>
    <property type="match status" value="1"/>
</dbReference>
<dbReference type="PRINTS" id="PR00722">
    <property type="entry name" value="CHYMOTRYPSIN"/>
</dbReference>
<evidence type="ECO:0000256" key="2">
    <source>
        <dbReference type="ARBA" id="ARBA00022801"/>
    </source>
</evidence>
<sequence length="573" mass="60586">PVLLLPLLQLVGGAPLGQRLYPMPASILQALSSRGTLVLEAALRSALLALEQALSEQQRQWGACGLCAPCLFPPCANITGHCPRSCGRRGVPQANATAPRGRIMGGSVAPRGAWPWLVPRRRAPPAPGCLLGRGAEVSVGSCRTAGNRNELSWTVVVGDHELGKPGAGKRAVPVRRILPHPKFNPKTFHGDLALLELAVPLSPSPTVSPVCLPSGPAEPSPGTPCYIAGWGSLYEEGPAADVVMEAQVPLLSQETCRGALGKDLLTSAMFCAGYLSGGIDSCQGDSGGPLACEDPTSHHFVLYGITSWGDGCGERGKPGVYTRVTAFTDWLSLQMDSAPGSREPSCFDLLALAQLPPEQQSPERARLCAFYAGSCRAPQGRATCARLAEETCHARTRRCELHSYAQTLVDLLRRAGDFIRNHSTAVGPQRPLSRWGGRRLPPFAELFGVVGPQLQDWVEALRTMAGGQGEAPWGDAALPAACPGLNESAVRVGTVRDLHAWVLRVPEADLAMTFQEILVDLGSKNTKGLYRAQVRATVGGRPTAFTGLVGLESDSLARSMPGLVALALEALKT</sequence>
<evidence type="ECO:0000313" key="7">
    <source>
        <dbReference type="EMBL" id="NXO98183.1"/>
    </source>
</evidence>
<protein>
    <submittedName>
        <fullName evidence="7">PRS56 protease</fullName>
    </submittedName>
</protein>
<dbReference type="FunFam" id="2.40.10.10:FF:000002">
    <property type="entry name" value="Transmembrane protease serine"/>
    <property type="match status" value="1"/>
</dbReference>
<dbReference type="CDD" id="cd00190">
    <property type="entry name" value="Tryp_SPc"/>
    <property type="match status" value="1"/>
</dbReference>
<comment type="similarity">
    <text evidence="5">Belongs to the peptidase S1 family. CLIP subfamily.</text>
</comment>
<evidence type="ECO:0000256" key="4">
    <source>
        <dbReference type="ARBA" id="ARBA00023157"/>
    </source>
</evidence>
<dbReference type="OrthoDB" id="6380398at2759"/>
<dbReference type="InterPro" id="IPR009003">
    <property type="entry name" value="Peptidase_S1_PA"/>
</dbReference>
<accession>A0A7L1WMX0</accession>
<gene>
    <name evidence="7" type="primary">Prss56</name>
    <name evidence="7" type="ORF">CERBRA_R10792</name>
</gene>
<evidence type="ECO:0000256" key="1">
    <source>
        <dbReference type="ARBA" id="ARBA00022670"/>
    </source>
</evidence>
<comment type="caution">
    <text evidence="7">The sequence shown here is derived from an EMBL/GenBank/DDBJ whole genome shotgun (WGS) entry which is preliminary data.</text>
</comment>
<dbReference type="PANTHER" id="PTHR24252:SF10">
    <property type="entry name" value="SERINE PROTEASE 56"/>
    <property type="match status" value="1"/>
</dbReference>
<keyword evidence="2" id="KW-0378">Hydrolase</keyword>
<keyword evidence="3" id="KW-0720">Serine protease</keyword>
<dbReference type="Proteomes" id="UP000536092">
    <property type="component" value="Unassembled WGS sequence"/>
</dbReference>
<evidence type="ECO:0000256" key="3">
    <source>
        <dbReference type="ARBA" id="ARBA00022825"/>
    </source>
</evidence>
<dbReference type="InterPro" id="IPR001254">
    <property type="entry name" value="Trypsin_dom"/>
</dbReference>
<dbReference type="InterPro" id="IPR033116">
    <property type="entry name" value="TRYPSIN_SER"/>
</dbReference>
<proteinExistence type="inferred from homology"/>
<keyword evidence="8" id="KW-1185">Reference proteome</keyword>
<dbReference type="GO" id="GO:0006508">
    <property type="term" value="P:proteolysis"/>
    <property type="evidence" value="ECO:0007669"/>
    <property type="project" value="UniProtKB-KW"/>
</dbReference>
<organism evidence="7 8">
    <name type="scientific">Certhia brachydactyla</name>
    <name type="common">short-toed tree-creeper</name>
    <dbReference type="NCBI Taxonomy" id="73330"/>
    <lineage>
        <taxon>Eukaryota</taxon>
        <taxon>Metazoa</taxon>
        <taxon>Chordata</taxon>
        <taxon>Craniata</taxon>
        <taxon>Vertebrata</taxon>
        <taxon>Euteleostomi</taxon>
        <taxon>Archelosauria</taxon>
        <taxon>Archosauria</taxon>
        <taxon>Dinosauria</taxon>
        <taxon>Saurischia</taxon>
        <taxon>Theropoda</taxon>
        <taxon>Coelurosauria</taxon>
        <taxon>Aves</taxon>
        <taxon>Neognathae</taxon>
        <taxon>Neoaves</taxon>
        <taxon>Telluraves</taxon>
        <taxon>Australaves</taxon>
        <taxon>Passeriformes</taxon>
        <taxon>Certhiidae</taxon>
        <taxon>Certhiinae</taxon>
        <taxon>Certhia</taxon>
    </lineage>
</organism>
<dbReference type="InterPro" id="IPR043504">
    <property type="entry name" value="Peptidase_S1_PA_chymotrypsin"/>
</dbReference>
<name>A0A7L1WMX0_9PASS</name>
<dbReference type="AlphaFoldDB" id="A0A7L1WMX0"/>
<dbReference type="Gene3D" id="2.40.10.10">
    <property type="entry name" value="Trypsin-like serine proteases"/>
    <property type="match status" value="1"/>
</dbReference>
<dbReference type="Pfam" id="PF00089">
    <property type="entry name" value="Trypsin"/>
    <property type="match status" value="1"/>
</dbReference>
<evidence type="ECO:0000259" key="6">
    <source>
        <dbReference type="PROSITE" id="PS50240"/>
    </source>
</evidence>
<dbReference type="InterPro" id="IPR001314">
    <property type="entry name" value="Peptidase_S1A"/>
</dbReference>
<dbReference type="PROSITE" id="PS50240">
    <property type="entry name" value="TRYPSIN_DOM"/>
    <property type="match status" value="1"/>
</dbReference>
<dbReference type="GO" id="GO:0004252">
    <property type="term" value="F:serine-type endopeptidase activity"/>
    <property type="evidence" value="ECO:0007669"/>
    <property type="project" value="InterPro"/>
</dbReference>